<dbReference type="Proteomes" id="UP000604046">
    <property type="component" value="Unassembled WGS sequence"/>
</dbReference>
<evidence type="ECO:0000313" key="3">
    <source>
        <dbReference type="Proteomes" id="UP000604046"/>
    </source>
</evidence>
<name>A0A812K986_9DINO</name>
<reference evidence="2" key="1">
    <citation type="submission" date="2021-02" db="EMBL/GenBank/DDBJ databases">
        <authorList>
            <person name="Dougan E. K."/>
            <person name="Rhodes N."/>
            <person name="Thang M."/>
            <person name="Chan C."/>
        </authorList>
    </citation>
    <scope>NUCLEOTIDE SEQUENCE</scope>
</reference>
<proteinExistence type="predicted"/>
<feature type="region of interest" description="Disordered" evidence="1">
    <location>
        <begin position="79"/>
        <end position="111"/>
    </location>
</feature>
<dbReference type="AlphaFoldDB" id="A0A812K986"/>
<comment type="caution">
    <text evidence="2">The sequence shown here is derived from an EMBL/GenBank/DDBJ whole genome shotgun (WGS) entry which is preliminary data.</text>
</comment>
<protein>
    <submittedName>
        <fullName evidence="2">Uncharacterized protein</fullName>
    </submittedName>
</protein>
<keyword evidence="3" id="KW-1185">Reference proteome</keyword>
<feature type="compositionally biased region" description="Low complexity" evidence="1">
    <location>
        <begin position="91"/>
        <end position="102"/>
    </location>
</feature>
<organism evidence="2 3">
    <name type="scientific">Symbiodinium natans</name>
    <dbReference type="NCBI Taxonomy" id="878477"/>
    <lineage>
        <taxon>Eukaryota</taxon>
        <taxon>Sar</taxon>
        <taxon>Alveolata</taxon>
        <taxon>Dinophyceae</taxon>
        <taxon>Suessiales</taxon>
        <taxon>Symbiodiniaceae</taxon>
        <taxon>Symbiodinium</taxon>
    </lineage>
</organism>
<accession>A0A812K986</accession>
<dbReference type="EMBL" id="CAJNDS010000646">
    <property type="protein sequence ID" value="CAE7225010.1"/>
    <property type="molecule type" value="Genomic_DNA"/>
</dbReference>
<gene>
    <name evidence="2" type="ORF">SNAT2548_LOCUS8633</name>
</gene>
<evidence type="ECO:0000256" key="1">
    <source>
        <dbReference type="SAM" id="MobiDB-lite"/>
    </source>
</evidence>
<sequence>MESVLLSWAGGDPCGQAAQAAQAWFQWLAPGHGRQQQLRRLPLQSGGPGCCQDLAACTPTAGLPNGKPAFTLPTSPTARTAFAPGHQHGQGSATTASGAATGRDPDVSRRGDAVHEAASLEDFEPWMAGLLQHTAREGAMEAFAGQVHDLQPELATPKASVRPNPLLEATPSTECPEEDYQTDISAVAEVCAGAEGSGEDFQVWKLDSGLDCLPPECAEGLSSFLTAKDSGRLWATRRQHPTKALARILSMPVERRWAMGKLEEELSAEQWVAAGIETRHMTVGRAEYNLLGVRYIVLETGSIHDGWNEYLGSYIFLAEVLYRDISHCLSVCCCPAAASETAQEILA</sequence>
<evidence type="ECO:0000313" key="2">
    <source>
        <dbReference type="EMBL" id="CAE7225010.1"/>
    </source>
</evidence>